<dbReference type="PANTHER" id="PTHR42994">
    <property type="entry name" value="PEPTIDASE T"/>
    <property type="match status" value="1"/>
</dbReference>
<dbReference type="EMBL" id="SSOB01000028">
    <property type="protein sequence ID" value="THF75870.1"/>
    <property type="molecule type" value="Genomic_DNA"/>
</dbReference>
<proteinExistence type="inferred from homology"/>
<dbReference type="GO" id="GO:0008237">
    <property type="term" value="F:metallopeptidase activity"/>
    <property type="evidence" value="ECO:0007669"/>
    <property type="project" value="UniProtKB-KW"/>
</dbReference>
<dbReference type="Pfam" id="PF07687">
    <property type="entry name" value="M20_dimer"/>
    <property type="match status" value="1"/>
</dbReference>
<sequence length="383" mass="40897">MIQRDRLLAEFMELVQIDSETRFEAEISAVLAKKFEELGLEVTEDDAAQKTGHGAGNLFAWFPATPGMENVPALLFTSHMDTVVPGRGIRPRLDDDGYIRSDGTTILGSDDKAGLAAMLEALRQLREQHQPHGPLQFVITVGEESGLLGALALDASRLRGKLGFALDSNGSVGDIAIAAPTQAKIKITVRGRSAHAGVNPEDGISAIEVAARAIARMPLGRIDPETTANIGRIEGGGPTNVVCDLVTLDAEARSVVQEKLDRQLAAMKEAVETTAAELGAEAEFDSRIAYPSFRFAEDDEVVQIARAAIESLGLTPRPFVSGGGSDANVFNGKGVPTVNLAVGYKDIHTTKERIKADDLVKVAELVLAIIREIVKSNANETIR</sequence>
<dbReference type="Gene3D" id="3.30.70.360">
    <property type="match status" value="1"/>
</dbReference>
<keyword evidence="6" id="KW-0482">Metalloprotease</keyword>
<dbReference type="Pfam" id="PF01546">
    <property type="entry name" value="Peptidase_M20"/>
    <property type="match status" value="1"/>
</dbReference>
<organism evidence="10 11">
    <name type="scientific">Cohnella fermenti</name>
    <dbReference type="NCBI Taxonomy" id="2565925"/>
    <lineage>
        <taxon>Bacteria</taxon>
        <taxon>Bacillati</taxon>
        <taxon>Bacillota</taxon>
        <taxon>Bacilli</taxon>
        <taxon>Bacillales</taxon>
        <taxon>Paenibacillaceae</taxon>
        <taxon>Cohnella</taxon>
    </lineage>
</organism>
<evidence type="ECO:0000313" key="10">
    <source>
        <dbReference type="EMBL" id="THF75870.1"/>
    </source>
</evidence>
<dbReference type="NCBIfam" id="TIGR01883">
    <property type="entry name" value="PepT-like"/>
    <property type="match status" value="1"/>
</dbReference>
<comment type="cofactor">
    <cofactor evidence="1">
        <name>Zn(2+)</name>
        <dbReference type="ChEBI" id="CHEBI:29105"/>
    </cofactor>
</comment>
<comment type="similarity">
    <text evidence="7">Belongs to the peptidase M42 family.</text>
</comment>
<evidence type="ECO:0000256" key="1">
    <source>
        <dbReference type="ARBA" id="ARBA00001947"/>
    </source>
</evidence>
<dbReference type="GO" id="GO:0046872">
    <property type="term" value="F:metal ion binding"/>
    <property type="evidence" value="ECO:0007669"/>
    <property type="project" value="UniProtKB-UniRule"/>
</dbReference>
<comment type="cofactor">
    <cofactor evidence="8">
        <name>a divalent metal cation</name>
        <dbReference type="ChEBI" id="CHEBI:60240"/>
    </cofactor>
    <text evidence="8">Binds 2 divalent metal cations per subunit.</text>
</comment>
<evidence type="ECO:0000256" key="2">
    <source>
        <dbReference type="ARBA" id="ARBA00022670"/>
    </source>
</evidence>
<dbReference type="RefSeq" id="WP_136371674.1">
    <property type="nucleotide sequence ID" value="NZ_SSOB01000028.1"/>
</dbReference>
<dbReference type="GO" id="GO:0006508">
    <property type="term" value="P:proteolysis"/>
    <property type="evidence" value="ECO:0007669"/>
    <property type="project" value="UniProtKB-KW"/>
</dbReference>
<dbReference type="InterPro" id="IPR001261">
    <property type="entry name" value="ArgE/DapE_CS"/>
</dbReference>
<gene>
    <name evidence="10" type="ORF">E6C55_20410</name>
</gene>
<keyword evidence="5" id="KW-0862">Zinc</keyword>
<evidence type="ECO:0000256" key="4">
    <source>
        <dbReference type="ARBA" id="ARBA00022801"/>
    </source>
</evidence>
<reference evidence="10 11" key="1">
    <citation type="submission" date="2019-04" db="EMBL/GenBank/DDBJ databases">
        <title>Cohnella sp. nov. isolated from preserved vegetables.</title>
        <authorList>
            <person name="Lin S.-Y."/>
            <person name="Hung M.-H."/>
            <person name="Young C.-C."/>
        </authorList>
    </citation>
    <scope>NUCLEOTIDE SEQUENCE [LARGE SCALE GENOMIC DNA]</scope>
    <source>
        <strain evidence="10 11">CC-MHH1044</strain>
    </source>
</reference>
<feature type="binding site" evidence="8">
    <location>
        <position position="348"/>
    </location>
    <ligand>
        <name>Zn(2+)</name>
        <dbReference type="ChEBI" id="CHEBI:29105"/>
        <label>2</label>
    </ligand>
</feature>
<dbReference type="Proteomes" id="UP000310636">
    <property type="component" value="Unassembled WGS sequence"/>
</dbReference>
<dbReference type="InterPro" id="IPR010162">
    <property type="entry name" value="PepT-like"/>
</dbReference>
<dbReference type="SUPFAM" id="SSF53187">
    <property type="entry name" value="Zn-dependent exopeptidases"/>
    <property type="match status" value="1"/>
</dbReference>
<protein>
    <submittedName>
        <fullName evidence="10">M20/M25/M40 family metallo-hydrolase</fullName>
    </submittedName>
</protein>
<keyword evidence="4 10" id="KW-0378">Hydrolase</keyword>
<name>A0A4S4BM66_9BACL</name>
<dbReference type="SUPFAM" id="SSF55031">
    <property type="entry name" value="Bacterial exopeptidase dimerisation domain"/>
    <property type="match status" value="1"/>
</dbReference>
<evidence type="ECO:0000256" key="7">
    <source>
        <dbReference type="PIRNR" id="PIRNR001123"/>
    </source>
</evidence>
<dbReference type="InterPro" id="IPR008007">
    <property type="entry name" value="Peptidase_M42"/>
</dbReference>
<keyword evidence="2" id="KW-0645">Protease</keyword>
<evidence type="ECO:0000256" key="5">
    <source>
        <dbReference type="ARBA" id="ARBA00022833"/>
    </source>
</evidence>
<accession>A0A4S4BM66</accession>
<dbReference type="PIRSF" id="PIRSF001123">
    <property type="entry name" value="PepA_GA"/>
    <property type="match status" value="1"/>
</dbReference>
<evidence type="ECO:0000256" key="8">
    <source>
        <dbReference type="PIRSR" id="PIRSR001123-2"/>
    </source>
</evidence>
<dbReference type="AlphaFoldDB" id="A0A4S4BM66"/>
<dbReference type="OrthoDB" id="9776600at2"/>
<feature type="domain" description="Peptidase M20 dimerisation" evidence="9">
    <location>
        <begin position="183"/>
        <end position="276"/>
    </location>
</feature>
<evidence type="ECO:0000259" key="9">
    <source>
        <dbReference type="Pfam" id="PF07687"/>
    </source>
</evidence>
<keyword evidence="11" id="KW-1185">Reference proteome</keyword>
<dbReference type="InterPro" id="IPR011650">
    <property type="entry name" value="Peptidase_M20_dimer"/>
</dbReference>
<keyword evidence="3 8" id="KW-0479">Metal-binding</keyword>
<dbReference type="PROSITE" id="PS00758">
    <property type="entry name" value="ARGE_DAPE_CPG2_1"/>
    <property type="match status" value="1"/>
</dbReference>
<dbReference type="PROSITE" id="PS00759">
    <property type="entry name" value="ARGE_DAPE_CPG2_2"/>
    <property type="match status" value="1"/>
</dbReference>
<dbReference type="Gene3D" id="3.40.630.10">
    <property type="entry name" value="Zn peptidases"/>
    <property type="match status" value="1"/>
</dbReference>
<evidence type="ECO:0000256" key="3">
    <source>
        <dbReference type="ARBA" id="ARBA00022723"/>
    </source>
</evidence>
<evidence type="ECO:0000256" key="6">
    <source>
        <dbReference type="ARBA" id="ARBA00023049"/>
    </source>
</evidence>
<comment type="caution">
    <text evidence="10">The sequence shown here is derived from an EMBL/GenBank/DDBJ whole genome shotgun (WGS) entry which is preliminary data.</text>
</comment>
<evidence type="ECO:0000313" key="11">
    <source>
        <dbReference type="Proteomes" id="UP000310636"/>
    </source>
</evidence>
<dbReference type="PANTHER" id="PTHR42994:SF2">
    <property type="entry name" value="PEPTIDASE"/>
    <property type="match status" value="1"/>
</dbReference>
<dbReference type="GO" id="GO:0004177">
    <property type="term" value="F:aminopeptidase activity"/>
    <property type="evidence" value="ECO:0007669"/>
    <property type="project" value="UniProtKB-UniRule"/>
</dbReference>
<dbReference type="InterPro" id="IPR036264">
    <property type="entry name" value="Bact_exopeptidase_dim_dom"/>
</dbReference>
<dbReference type="InterPro" id="IPR002933">
    <property type="entry name" value="Peptidase_M20"/>
</dbReference>